<dbReference type="Proteomes" id="UP000762676">
    <property type="component" value="Unassembled WGS sequence"/>
</dbReference>
<dbReference type="EMBL" id="BMAT01011122">
    <property type="protein sequence ID" value="GFR67124.1"/>
    <property type="molecule type" value="Genomic_DNA"/>
</dbReference>
<dbReference type="AlphaFoldDB" id="A0AAV4F1H1"/>
<evidence type="ECO:0000313" key="1">
    <source>
        <dbReference type="EMBL" id="GFR67124.1"/>
    </source>
</evidence>
<keyword evidence="2" id="KW-1185">Reference proteome</keyword>
<evidence type="ECO:0000313" key="2">
    <source>
        <dbReference type="Proteomes" id="UP000762676"/>
    </source>
</evidence>
<protein>
    <submittedName>
        <fullName evidence="1">Uncharacterized protein</fullName>
    </submittedName>
</protein>
<gene>
    <name evidence="1" type="ORF">ElyMa_005575900</name>
</gene>
<proteinExistence type="predicted"/>
<name>A0AAV4F1H1_9GAST</name>
<accession>A0AAV4F1H1</accession>
<reference evidence="1 2" key="1">
    <citation type="journal article" date="2021" name="Elife">
        <title>Chloroplast acquisition without the gene transfer in kleptoplastic sea slugs, Plakobranchus ocellatus.</title>
        <authorList>
            <person name="Maeda T."/>
            <person name="Takahashi S."/>
            <person name="Yoshida T."/>
            <person name="Shimamura S."/>
            <person name="Takaki Y."/>
            <person name="Nagai Y."/>
            <person name="Toyoda A."/>
            <person name="Suzuki Y."/>
            <person name="Arimoto A."/>
            <person name="Ishii H."/>
            <person name="Satoh N."/>
            <person name="Nishiyama T."/>
            <person name="Hasebe M."/>
            <person name="Maruyama T."/>
            <person name="Minagawa J."/>
            <person name="Obokata J."/>
            <person name="Shigenobu S."/>
        </authorList>
    </citation>
    <scope>NUCLEOTIDE SEQUENCE [LARGE SCALE GENOMIC DNA]</scope>
</reference>
<organism evidence="1 2">
    <name type="scientific">Elysia marginata</name>
    <dbReference type="NCBI Taxonomy" id="1093978"/>
    <lineage>
        <taxon>Eukaryota</taxon>
        <taxon>Metazoa</taxon>
        <taxon>Spiralia</taxon>
        <taxon>Lophotrochozoa</taxon>
        <taxon>Mollusca</taxon>
        <taxon>Gastropoda</taxon>
        <taxon>Heterobranchia</taxon>
        <taxon>Euthyneura</taxon>
        <taxon>Panpulmonata</taxon>
        <taxon>Sacoglossa</taxon>
        <taxon>Placobranchoidea</taxon>
        <taxon>Plakobranchidae</taxon>
        <taxon>Elysia</taxon>
    </lineage>
</organism>
<comment type="caution">
    <text evidence="1">The sequence shown here is derived from an EMBL/GenBank/DDBJ whole genome shotgun (WGS) entry which is preliminary data.</text>
</comment>
<sequence>MKLLDDTNVGVWHMLFAQGLACNKSASFACQNSLDDGFLTCDSEVTAEGPLPKGRGSGYFELREIRFYNVTGALIYAGQSDLGINMLA</sequence>